<evidence type="ECO:0000313" key="1">
    <source>
        <dbReference type="EMBL" id="NNV54869.1"/>
    </source>
</evidence>
<name>A0A8J8FEE5_9BACT</name>
<dbReference type="InterPro" id="IPR021889">
    <property type="entry name" value="DUF3500"/>
</dbReference>
<comment type="caution">
    <text evidence="1">The sequence shown here is derived from an EMBL/GenBank/DDBJ whole genome shotgun (WGS) entry which is preliminary data.</text>
</comment>
<protein>
    <submittedName>
        <fullName evidence="1">DUF3500 domain-containing protein</fullName>
    </submittedName>
</protein>
<dbReference type="Pfam" id="PF12006">
    <property type="entry name" value="DUF3500"/>
    <property type="match status" value="1"/>
</dbReference>
<sequence>MYQAAANFLQLLTDAQRNKTMYPFDSSERYTWHFVPKDDRKGLSINEMNGLQKQAAIDLMKTAFSTEGYAKANAIMGLEKVLKQIENRAANDNYRDTGKYFFTIFGQPSATDIWGWRIDGHHLSFSFCSASNRLVSGTPGFFGANPALVLNGPEKGTEILKEETALALTLLQSLNSSQLQQTIIDSIAPGDILTYNNRVAMIAHPQGLSYANMSKEQQKIFMQLLSVYIHRYTHLFAASMMKDIEKAGLNQLQFAWAGSKENGPGHPKYYRIQGPTILIEYDNTQNNGNHIHSVIRDLKNDFGGDQLMAHYKSSH</sequence>
<organism evidence="1 2">
    <name type="scientific">Limnovirga soli</name>
    <dbReference type="NCBI Taxonomy" id="2656915"/>
    <lineage>
        <taxon>Bacteria</taxon>
        <taxon>Pseudomonadati</taxon>
        <taxon>Bacteroidota</taxon>
        <taxon>Chitinophagia</taxon>
        <taxon>Chitinophagales</taxon>
        <taxon>Chitinophagaceae</taxon>
        <taxon>Limnovirga</taxon>
    </lineage>
</organism>
<proteinExistence type="predicted"/>
<dbReference type="Proteomes" id="UP000598971">
    <property type="component" value="Unassembled WGS sequence"/>
</dbReference>
<accession>A0A8J8FEE5</accession>
<dbReference type="EMBL" id="WHPF01000003">
    <property type="protein sequence ID" value="NNV54869.1"/>
    <property type="molecule type" value="Genomic_DNA"/>
</dbReference>
<keyword evidence="2" id="KW-1185">Reference proteome</keyword>
<dbReference type="AlphaFoldDB" id="A0A8J8FEE5"/>
<reference evidence="1" key="1">
    <citation type="submission" date="2019-10" db="EMBL/GenBank/DDBJ databases">
        <title>Draft genome sequence of Panacibacter sp. KCS-6.</title>
        <authorList>
            <person name="Yim K.J."/>
        </authorList>
    </citation>
    <scope>NUCLEOTIDE SEQUENCE</scope>
    <source>
        <strain evidence="1">KCS-6</strain>
    </source>
</reference>
<dbReference type="PANTHER" id="PTHR37489">
    <property type="entry name" value="DUF3500 DOMAIN-CONTAINING PROTEIN"/>
    <property type="match status" value="1"/>
</dbReference>
<gene>
    <name evidence="1" type="ORF">GD597_05290</name>
</gene>
<evidence type="ECO:0000313" key="2">
    <source>
        <dbReference type="Proteomes" id="UP000598971"/>
    </source>
</evidence>
<dbReference type="PANTHER" id="PTHR37489:SF1">
    <property type="entry name" value="DUF3500 DOMAIN-CONTAINING PROTEIN"/>
    <property type="match status" value="1"/>
</dbReference>